<feature type="non-terminal residue" evidence="2">
    <location>
        <position position="66"/>
    </location>
</feature>
<name>A0A6G1J6V2_9PLEO</name>
<feature type="transmembrane region" description="Helical" evidence="1">
    <location>
        <begin position="38"/>
        <end position="60"/>
    </location>
</feature>
<keyword evidence="3" id="KW-1185">Reference proteome</keyword>
<dbReference type="OrthoDB" id="3434013at2759"/>
<gene>
    <name evidence="2" type="ORF">K458DRAFT_476651</name>
</gene>
<reference evidence="2" key="1">
    <citation type="journal article" date="2020" name="Stud. Mycol.">
        <title>101 Dothideomycetes genomes: a test case for predicting lifestyles and emergence of pathogens.</title>
        <authorList>
            <person name="Haridas S."/>
            <person name="Albert R."/>
            <person name="Binder M."/>
            <person name="Bloem J."/>
            <person name="Labutti K."/>
            <person name="Salamov A."/>
            <person name="Andreopoulos B."/>
            <person name="Baker S."/>
            <person name="Barry K."/>
            <person name="Bills G."/>
            <person name="Bluhm B."/>
            <person name="Cannon C."/>
            <person name="Castanera R."/>
            <person name="Culley D."/>
            <person name="Daum C."/>
            <person name="Ezra D."/>
            <person name="Gonzalez J."/>
            <person name="Henrissat B."/>
            <person name="Kuo A."/>
            <person name="Liang C."/>
            <person name="Lipzen A."/>
            <person name="Lutzoni F."/>
            <person name="Magnuson J."/>
            <person name="Mondo S."/>
            <person name="Nolan M."/>
            <person name="Ohm R."/>
            <person name="Pangilinan J."/>
            <person name="Park H.-J."/>
            <person name="Ramirez L."/>
            <person name="Alfaro M."/>
            <person name="Sun H."/>
            <person name="Tritt A."/>
            <person name="Yoshinaga Y."/>
            <person name="Zwiers L.-H."/>
            <person name="Turgeon B."/>
            <person name="Goodwin S."/>
            <person name="Spatafora J."/>
            <person name="Crous P."/>
            <person name="Grigoriev I."/>
        </authorList>
    </citation>
    <scope>NUCLEOTIDE SEQUENCE</scope>
    <source>
        <strain evidence="2">CBS 122367</strain>
    </source>
</reference>
<keyword evidence="1" id="KW-0812">Transmembrane</keyword>
<organism evidence="2 3">
    <name type="scientific">Lentithecium fluviatile CBS 122367</name>
    <dbReference type="NCBI Taxonomy" id="1168545"/>
    <lineage>
        <taxon>Eukaryota</taxon>
        <taxon>Fungi</taxon>
        <taxon>Dikarya</taxon>
        <taxon>Ascomycota</taxon>
        <taxon>Pezizomycotina</taxon>
        <taxon>Dothideomycetes</taxon>
        <taxon>Pleosporomycetidae</taxon>
        <taxon>Pleosporales</taxon>
        <taxon>Massarineae</taxon>
        <taxon>Lentitheciaceae</taxon>
        <taxon>Lentithecium</taxon>
    </lineage>
</organism>
<proteinExistence type="predicted"/>
<dbReference type="EMBL" id="MU005577">
    <property type="protein sequence ID" value="KAF2685965.1"/>
    <property type="molecule type" value="Genomic_DNA"/>
</dbReference>
<evidence type="ECO:0000313" key="3">
    <source>
        <dbReference type="Proteomes" id="UP000799291"/>
    </source>
</evidence>
<accession>A0A6G1J6V2</accession>
<protein>
    <submittedName>
        <fullName evidence="2">Uncharacterized protein</fullName>
    </submittedName>
</protein>
<evidence type="ECO:0000256" key="1">
    <source>
        <dbReference type="SAM" id="Phobius"/>
    </source>
</evidence>
<keyword evidence="1" id="KW-1133">Transmembrane helix</keyword>
<dbReference type="AlphaFoldDB" id="A0A6G1J6V2"/>
<keyword evidence="1" id="KW-0472">Membrane</keyword>
<evidence type="ECO:0000313" key="2">
    <source>
        <dbReference type="EMBL" id="KAF2685965.1"/>
    </source>
</evidence>
<sequence length="66" mass="7629">MMIVTRSIRLCSKLPYMCHVTVQTAGPGFMLYERTGWWALYFFVLIFIRSAHHSMLNYLASGRASP</sequence>
<dbReference type="Proteomes" id="UP000799291">
    <property type="component" value="Unassembled WGS sequence"/>
</dbReference>